<organism evidence="2 3">
    <name type="scientific">Populus tomentosa</name>
    <name type="common">Chinese white poplar</name>
    <dbReference type="NCBI Taxonomy" id="118781"/>
    <lineage>
        <taxon>Eukaryota</taxon>
        <taxon>Viridiplantae</taxon>
        <taxon>Streptophyta</taxon>
        <taxon>Embryophyta</taxon>
        <taxon>Tracheophyta</taxon>
        <taxon>Spermatophyta</taxon>
        <taxon>Magnoliopsida</taxon>
        <taxon>eudicotyledons</taxon>
        <taxon>Gunneridae</taxon>
        <taxon>Pentapetalae</taxon>
        <taxon>rosids</taxon>
        <taxon>fabids</taxon>
        <taxon>Malpighiales</taxon>
        <taxon>Salicaceae</taxon>
        <taxon>Saliceae</taxon>
        <taxon>Populus</taxon>
    </lineage>
</organism>
<dbReference type="GO" id="GO:0006412">
    <property type="term" value="P:translation"/>
    <property type="evidence" value="ECO:0007669"/>
    <property type="project" value="InterPro"/>
</dbReference>
<dbReference type="PANTHER" id="PTHR33280:SF1">
    <property type="entry name" value="LARGE RIBOSOMAL SUBUNIT PROTEIN BL31C"/>
    <property type="match status" value="1"/>
</dbReference>
<keyword evidence="3" id="KW-1185">Reference proteome</keyword>
<dbReference type="AlphaFoldDB" id="A0A8X8D349"/>
<gene>
    <name evidence="2" type="ORF">POTOM_020010</name>
</gene>
<dbReference type="Proteomes" id="UP000886885">
    <property type="component" value="Chromosome 5A"/>
</dbReference>
<dbReference type="InterPro" id="IPR002150">
    <property type="entry name" value="Ribosomal_bL31"/>
</dbReference>
<protein>
    <submittedName>
        <fullName evidence="2">Uncharacterized protein</fullName>
    </submittedName>
</protein>
<evidence type="ECO:0000313" key="2">
    <source>
        <dbReference type="EMBL" id="KAG6776499.1"/>
    </source>
</evidence>
<evidence type="ECO:0000256" key="1">
    <source>
        <dbReference type="ARBA" id="ARBA00009296"/>
    </source>
</evidence>
<dbReference type="GO" id="GO:0005840">
    <property type="term" value="C:ribosome"/>
    <property type="evidence" value="ECO:0007669"/>
    <property type="project" value="InterPro"/>
</dbReference>
<reference evidence="2" key="1">
    <citation type="journal article" date="2020" name="bioRxiv">
        <title>Hybrid origin of Populus tomentosa Carr. identified through genome sequencing and phylogenomic analysis.</title>
        <authorList>
            <person name="An X."/>
            <person name="Gao K."/>
            <person name="Chen Z."/>
            <person name="Li J."/>
            <person name="Yang X."/>
            <person name="Yang X."/>
            <person name="Zhou J."/>
            <person name="Guo T."/>
            <person name="Zhao T."/>
            <person name="Huang S."/>
            <person name="Miao D."/>
            <person name="Khan W.U."/>
            <person name="Rao P."/>
            <person name="Ye M."/>
            <person name="Lei B."/>
            <person name="Liao W."/>
            <person name="Wang J."/>
            <person name="Ji L."/>
            <person name="Li Y."/>
            <person name="Guo B."/>
            <person name="Mustafa N.S."/>
            <person name="Li S."/>
            <person name="Yun Q."/>
            <person name="Keller S.R."/>
            <person name="Mao J."/>
            <person name="Zhang R."/>
            <person name="Strauss S.H."/>
        </authorList>
    </citation>
    <scope>NUCLEOTIDE SEQUENCE</scope>
    <source>
        <strain evidence="2">GM15</strain>
        <tissue evidence="2">Leaf</tissue>
    </source>
</reference>
<dbReference type="EMBL" id="JAAWWB010000009">
    <property type="protein sequence ID" value="KAG6776499.1"/>
    <property type="molecule type" value="Genomic_DNA"/>
</dbReference>
<dbReference type="OrthoDB" id="793at2759"/>
<dbReference type="PANTHER" id="PTHR33280">
    <property type="entry name" value="50S RIBOSOMAL PROTEIN L31, CHLOROPLASTIC"/>
    <property type="match status" value="1"/>
</dbReference>
<comment type="caution">
    <text evidence="2">The sequence shown here is derived from an EMBL/GenBank/DDBJ whole genome shotgun (WGS) entry which is preliminary data.</text>
</comment>
<name>A0A8X8D349_POPTO</name>
<accession>A0A8X8D349</accession>
<proteinExistence type="inferred from homology"/>
<evidence type="ECO:0000313" key="3">
    <source>
        <dbReference type="Proteomes" id="UP000886885"/>
    </source>
</evidence>
<comment type="similarity">
    <text evidence="1">Belongs to the bacterial ribosomal protein bL31 family. Type A subfamily.</text>
</comment>
<sequence length="115" mass="12702">MAPSLTITSLQIKSIAPPFLPIKKVSGAGGYGLHLTCRKRDIRLEFYEDATVYCIGELVMATNADRVEKFRKKLGELSQIMGIPVLKVSANLSDDILFLSTFMGMGIVDCKLLMF</sequence>
<dbReference type="GO" id="GO:0003735">
    <property type="term" value="F:structural constituent of ribosome"/>
    <property type="evidence" value="ECO:0007669"/>
    <property type="project" value="InterPro"/>
</dbReference>